<dbReference type="SUPFAM" id="SSF56574">
    <property type="entry name" value="Serpins"/>
    <property type="match status" value="1"/>
</dbReference>
<dbReference type="InterPro" id="IPR000215">
    <property type="entry name" value="Serpin_fam"/>
</dbReference>
<reference evidence="8" key="1">
    <citation type="submission" date="2021-02" db="EMBL/GenBank/DDBJ databases">
        <authorList>
            <person name="Steward A R."/>
        </authorList>
    </citation>
    <scope>NUCLEOTIDE SEQUENCE</scope>
</reference>
<feature type="domain" description="Serpin" evidence="7">
    <location>
        <begin position="770"/>
        <end position="1129"/>
    </location>
</feature>
<keyword evidence="3" id="KW-0722">Serine protease inhibitor</keyword>
<dbReference type="PROSITE" id="PS00284">
    <property type="entry name" value="SERPIN"/>
    <property type="match status" value="1"/>
</dbReference>
<dbReference type="Gene3D" id="2.30.39.10">
    <property type="entry name" value="Alpha-1-antitrypsin, domain 1"/>
    <property type="match status" value="1"/>
</dbReference>
<dbReference type="Pfam" id="PF00079">
    <property type="entry name" value="Serpin"/>
    <property type="match status" value="1"/>
</dbReference>
<dbReference type="InterPro" id="IPR023796">
    <property type="entry name" value="Serpin_dom"/>
</dbReference>
<protein>
    <recommendedName>
        <fullName evidence="7">Serpin domain-containing protein</fullName>
    </recommendedName>
</protein>
<evidence type="ECO:0000256" key="4">
    <source>
        <dbReference type="ARBA" id="ARBA00023157"/>
    </source>
</evidence>
<dbReference type="CDD" id="cd19941">
    <property type="entry name" value="TIL"/>
    <property type="match status" value="9"/>
</dbReference>
<dbReference type="InterPro" id="IPR023795">
    <property type="entry name" value="Serpin_CS"/>
</dbReference>
<dbReference type="CDD" id="cd19579">
    <property type="entry name" value="serpin1K-like"/>
    <property type="match status" value="1"/>
</dbReference>
<organism evidence="8 9">
    <name type="scientific">Pieris macdunnoughi</name>
    <dbReference type="NCBI Taxonomy" id="345717"/>
    <lineage>
        <taxon>Eukaryota</taxon>
        <taxon>Metazoa</taxon>
        <taxon>Ecdysozoa</taxon>
        <taxon>Arthropoda</taxon>
        <taxon>Hexapoda</taxon>
        <taxon>Insecta</taxon>
        <taxon>Pterygota</taxon>
        <taxon>Neoptera</taxon>
        <taxon>Endopterygota</taxon>
        <taxon>Lepidoptera</taxon>
        <taxon>Glossata</taxon>
        <taxon>Ditrysia</taxon>
        <taxon>Papilionoidea</taxon>
        <taxon>Pieridae</taxon>
        <taxon>Pierinae</taxon>
        <taxon>Pieris</taxon>
    </lineage>
</organism>
<dbReference type="SUPFAM" id="SSF57567">
    <property type="entry name" value="Serine protease inhibitors"/>
    <property type="match status" value="9"/>
</dbReference>
<dbReference type="SMART" id="SM00093">
    <property type="entry name" value="SERPIN"/>
    <property type="match status" value="1"/>
</dbReference>
<dbReference type="PANTHER" id="PTHR11461">
    <property type="entry name" value="SERINE PROTEASE INHIBITOR, SERPIN"/>
    <property type="match status" value="1"/>
</dbReference>
<evidence type="ECO:0000256" key="3">
    <source>
        <dbReference type="ARBA" id="ARBA00022900"/>
    </source>
</evidence>
<keyword evidence="9" id="KW-1185">Reference proteome</keyword>
<evidence type="ECO:0000256" key="5">
    <source>
        <dbReference type="RuleBase" id="RU000411"/>
    </source>
</evidence>
<feature type="chain" id="PRO_5032301178" description="Serpin domain-containing protein" evidence="6">
    <location>
        <begin position="19"/>
        <end position="1130"/>
    </location>
</feature>
<dbReference type="FunFam" id="2.10.25.10:FF:000674">
    <property type="entry name" value="Mucin-2"/>
    <property type="match status" value="2"/>
</dbReference>
<proteinExistence type="inferred from homology"/>
<dbReference type="InterPro" id="IPR042185">
    <property type="entry name" value="Serpin_sf_2"/>
</dbReference>
<dbReference type="Proteomes" id="UP000663880">
    <property type="component" value="Unassembled WGS sequence"/>
</dbReference>
<keyword evidence="6" id="KW-0732">Signal</keyword>
<dbReference type="EMBL" id="CAJOBZ010000004">
    <property type="protein sequence ID" value="CAF4776516.1"/>
    <property type="molecule type" value="Genomic_DNA"/>
</dbReference>
<evidence type="ECO:0000256" key="1">
    <source>
        <dbReference type="ARBA" id="ARBA00009500"/>
    </source>
</evidence>
<sequence length="1130" mass="125484">MLIIRNIVILVCVTSVICSDIATSYSDSQSSAISSSTSFSSAHGPKCNHGGHPKCCGPNEVVDDCVNGGCRRRNCSDLAEPIKCIDPIHCIRGCRCRDGYLRDKDGGCVPLTSCPIPNCNEGEIFDFCPGYCQPECGVDQTLILCKPSPQPGDPDCNPACRCADHLYRTAEGACVPKEHCPLVCPYDEVYEECPDPCVPNICASIWSRFKPCPPCPEDCKPTCRCPEGQFRNEIGQCITYQECLKCKGLHEYFACDGACDNECDKLSRQSKDNCPIVNIQCNRMCYCEDGYARDANNTCIPIHECPPECPLNERYVNNINEICRAKTCSELDQHLPCQVKGYCNTGPPGCICIDGYVRNADGVCVLTTECPPKCPKGEVYEKCPDPCVPNTCEVIYSTYKPCPPCPEDCKPTCRCPDGQFRNKIGQCITSEECLKCTGPHEYFSCGGACDNECDKLSQQSKDNCPIVNIQCNRMCYCEDGYARDANNTCIPIHECPPECPLNERYVNNINEICRAKTCSELDQHLPCQEKGYCNTGPPGCICIDGYVRNADGVCVLTTECPPKCPKGEVYEKCPDPCIPNTCASIWSKYKPCPPCPEDCKPTCRCPDGQHRNKIGQCITTEECSECPVNEHYVKNINEICRAKTCSELGNPLPCLEDGYDNSGPPGCICDDGFIRNCDGLCVPTTECPACGGDFNATTGPGTFCITCDNYKKKKQVACILIYKINGCACRDKYVYNKHLKQCVLPEDCHESDEQQRMRNNFDQGNDDFTSRFLYDVIDEKPNASVITSPFSVLFLLSQLALYAKGKTYEQLASLLNLNKRNDIRSTIPQYLDEINSQRNVNFSLAERVFGSIDYPFSKSFKRDTKLTFHAQARNLDFSEPKEAAKEINSWIASQTNDLIKDLISPSALDENTRLVLTNAIYFKGDWKSPFNSKKTRPETFHVTNRKKTSVKMMNQIGHFNYGYIENIQSKVVQMFYKNENFSFLSILPNKRHSVHSVADQLQDLDLQYDVINNLDSARVNLSIPVIHTESSTDLADILKKNGVTALFNSSSSDLSGILMYPEALYVSSAIQKAKIIVNEAGSEAAAANAITVGTTAVEAEPEQFNANHPFLYYIMYRDTAIFAGHYAGAQ</sequence>
<feature type="signal peptide" evidence="6">
    <location>
        <begin position="1"/>
        <end position="18"/>
    </location>
</feature>
<name>A0A821MYC3_9NEOP</name>
<dbReference type="Pfam" id="PF01826">
    <property type="entry name" value="TIL"/>
    <property type="match status" value="6"/>
</dbReference>
<keyword evidence="4" id="KW-1015">Disulfide bond</keyword>
<dbReference type="InterPro" id="IPR036084">
    <property type="entry name" value="Ser_inhib-like_sf"/>
</dbReference>
<dbReference type="Gene3D" id="2.10.25.10">
    <property type="entry name" value="Laminin"/>
    <property type="match status" value="10"/>
</dbReference>
<keyword evidence="2" id="KW-0646">Protease inhibitor</keyword>
<dbReference type="InterPro" id="IPR042178">
    <property type="entry name" value="Serpin_sf_1"/>
</dbReference>
<accession>A0A821MYC3</accession>
<dbReference type="PANTHER" id="PTHR11461:SF211">
    <property type="entry name" value="GH10112P-RELATED"/>
    <property type="match status" value="1"/>
</dbReference>
<dbReference type="AlphaFoldDB" id="A0A821MYC3"/>
<evidence type="ECO:0000259" key="7">
    <source>
        <dbReference type="SMART" id="SM00093"/>
    </source>
</evidence>
<dbReference type="InterPro" id="IPR002919">
    <property type="entry name" value="TIL_dom"/>
</dbReference>
<dbReference type="GO" id="GO:0005615">
    <property type="term" value="C:extracellular space"/>
    <property type="evidence" value="ECO:0007669"/>
    <property type="project" value="InterPro"/>
</dbReference>
<evidence type="ECO:0000313" key="9">
    <source>
        <dbReference type="Proteomes" id="UP000663880"/>
    </source>
</evidence>
<dbReference type="OrthoDB" id="5945029at2759"/>
<comment type="caution">
    <text evidence="8">The sequence shown here is derived from an EMBL/GenBank/DDBJ whole genome shotgun (WGS) entry which is preliminary data.</text>
</comment>
<dbReference type="InterPro" id="IPR036186">
    <property type="entry name" value="Serpin_sf"/>
</dbReference>
<dbReference type="GO" id="GO:0004867">
    <property type="term" value="F:serine-type endopeptidase inhibitor activity"/>
    <property type="evidence" value="ECO:0007669"/>
    <property type="project" value="UniProtKB-KW"/>
</dbReference>
<evidence type="ECO:0000256" key="2">
    <source>
        <dbReference type="ARBA" id="ARBA00022690"/>
    </source>
</evidence>
<comment type="similarity">
    <text evidence="1 5">Belongs to the serpin family.</text>
</comment>
<evidence type="ECO:0000256" key="6">
    <source>
        <dbReference type="SAM" id="SignalP"/>
    </source>
</evidence>
<evidence type="ECO:0000313" key="8">
    <source>
        <dbReference type="EMBL" id="CAF4776516.1"/>
    </source>
</evidence>
<dbReference type="Gene3D" id="3.30.497.10">
    <property type="entry name" value="Antithrombin, subunit I, domain 2"/>
    <property type="match status" value="1"/>
</dbReference>
<gene>
    <name evidence="8" type="ORF">PMACD_LOCUS2108</name>
</gene>